<keyword evidence="1" id="KW-0472">Membrane</keyword>
<reference evidence="2 3" key="1">
    <citation type="journal article" date="2010" name="Stand. Genomic Sci.">
        <title>Complete genome sequence of Ferrimonas balearica type strain (PAT).</title>
        <authorList>
            <person name="Nolan M."/>
            <person name="Sikorski J."/>
            <person name="Davenport K."/>
            <person name="Lucas S."/>
            <person name="Glavina Del Rio T."/>
            <person name="Tice H."/>
            <person name="Cheng J."/>
            <person name="Goodwin L."/>
            <person name="Pitluck S."/>
            <person name="Liolios K."/>
            <person name="Ivanova N."/>
            <person name="Mavromatis K."/>
            <person name="Ovchinnikova G."/>
            <person name="Pati A."/>
            <person name="Chen A."/>
            <person name="Palaniappan K."/>
            <person name="Land M."/>
            <person name="Hauser L."/>
            <person name="Chang Y."/>
            <person name="Jeffries C."/>
            <person name="Tapia R."/>
            <person name="Brettin T."/>
            <person name="Detter J."/>
            <person name="Han C."/>
            <person name="Yasawong M."/>
            <person name="Rohde M."/>
            <person name="Tindall B."/>
            <person name="Goker M."/>
            <person name="Woyke T."/>
            <person name="Bristow J."/>
            <person name="Eisen J."/>
            <person name="Markowitz V."/>
            <person name="Hugenholtz P."/>
            <person name="Kyrpides N."/>
            <person name="Klenk H."/>
            <person name="Lapidus A."/>
        </authorList>
    </citation>
    <scope>NUCLEOTIDE SEQUENCE [LARGE SCALE GENOMIC DNA]</scope>
    <source>
        <strain evidence="3">DSM 9799 / CCM 4581 / KCTC 23876 / PAT</strain>
    </source>
</reference>
<keyword evidence="1" id="KW-1133">Transmembrane helix</keyword>
<accession>E1SPH0</accession>
<dbReference type="GO" id="GO:0006355">
    <property type="term" value="P:regulation of DNA-templated transcription"/>
    <property type="evidence" value="ECO:0007669"/>
    <property type="project" value="InterPro"/>
</dbReference>
<dbReference type="HOGENOM" id="CLU_178570_0_0_6"/>
<dbReference type="Pfam" id="PF06667">
    <property type="entry name" value="PspB"/>
    <property type="match status" value="1"/>
</dbReference>
<proteinExistence type="predicted"/>
<dbReference type="NCBIfam" id="NF006993">
    <property type="entry name" value="PRK09458.1"/>
    <property type="match status" value="1"/>
</dbReference>
<name>E1SPH0_FERBD</name>
<protein>
    <submittedName>
        <fullName evidence="2">Phage shock protein B</fullName>
    </submittedName>
</protein>
<keyword evidence="3" id="KW-1185">Reference proteome</keyword>
<dbReference type="NCBIfam" id="TIGR02976">
    <property type="entry name" value="phageshock_pspB"/>
    <property type="match status" value="1"/>
</dbReference>
<dbReference type="Proteomes" id="UP000006683">
    <property type="component" value="Chromosome"/>
</dbReference>
<dbReference type="AlphaFoldDB" id="E1SPH0"/>
<dbReference type="GeneID" id="67182813"/>
<dbReference type="STRING" id="550540.Fbal_2585"/>
<dbReference type="RefSeq" id="WP_013346093.1">
    <property type="nucleotide sequence ID" value="NC_014541.1"/>
</dbReference>
<evidence type="ECO:0000256" key="1">
    <source>
        <dbReference type="SAM" id="Phobius"/>
    </source>
</evidence>
<evidence type="ECO:0000313" key="2">
    <source>
        <dbReference type="EMBL" id="ADN76787.1"/>
    </source>
</evidence>
<organism evidence="2 3">
    <name type="scientific">Ferrimonas balearica (strain DSM 9799 / CCM 4581 / KCTC 23876 / PAT)</name>
    <dbReference type="NCBI Taxonomy" id="550540"/>
    <lineage>
        <taxon>Bacteria</taxon>
        <taxon>Pseudomonadati</taxon>
        <taxon>Pseudomonadota</taxon>
        <taxon>Gammaproteobacteria</taxon>
        <taxon>Alteromonadales</taxon>
        <taxon>Ferrimonadaceae</taxon>
        <taxon>Ferrimonas</taxon>
    </lineage>
</organism>
<dbReference type="InterPro" id="IPR009554">
    <property type="entry name" value="Phageshock_PspB"/>
</dbReference>
<dbReference type="GO" id="GO:0009271">
    <property type="term" value="P:phage shock"/>
    <property type="evidence" value="ECO:0007669"/>
    <property type="project" value="InterPro"/>
</dbReference>
<evidence type="ECO:0000313" key="3">
    <source>
        <dbReference type="Proteomes" id="UP000006683"/>
    </source>
</evidence>
<dbReference type="EMBL" id="CP002209">
    <property type="protein sequence ID" value="ADN76787.1"/>
    <property type="molecule type" value="Genomic_DNA"/>
</dbReference>
<feature type="transmembrane region" description="Helical" evidence="1">
    <location>
        <begin position="6"/>
        <end position="26"/>
    </location>
</feature>
<keyword evidence="1" id="KW-0812">Transmembrane</keyword>
<dbReference type="KEGG" id="fbl:Fbal_2585"/>
<dbReference type="eggNOG" id="ENOG5032YI2">
    <property type="taxonomic scope" value="Bacteria"/>
</dbReference>
<gene>
    <name evidence="2" type="ordered locus">Fbal_2585</name>
</gene>
<dbReference type="OrthoDB" id="6198106at2"/>
<sequence length="82" mass="9757">MEELIGLLVAPLIIFMFLVAPIWLILHYRSKRQISQGLTEEEYQQLNGLLQRADKMADRIETLERILDAESPEWRSKHEHER</sequence>